<dbReference type="PROSITE" id="PS51007">
    <property type="entry name" value="CYTC"/>
    <property type="match status" value="1"/>
</dbReference>
<dbReference type="Proteomes" id="UP000697995">
    <property type="component" value="Unassembled WGS sequence"/>
</dbReference>
<keyword evidence="8" id="KW-1185">Reference proteome</keyword>
<evidence type="ECO:0000256" key="2">
    <source>
        <dbReference type="ARBA" id="ARBA00022723"/>
    </source>
</evidence>
<keyword evidence="1 4" id="KW-0349">Heme</keyword>
<dbReference type="InterPro" id="IPR036909">
    <property type="entry name" value="Cyt_c-like_dom_sf"/>
</dbReference>
<proteinExistence type="predicted"/>
<keyword evidence="2 4" id="KW-0479">Metal-binding</keyword>
<reference evidence="7 8" key="1">
    <citation type="journal article" date="2020" name="Microorganisms">
        <title>Osmotic Adaptation and Compatible Solute Biosynthesis of Phototrophic Bacteria as Revealed from Genome Analyses.</title>
        <authorList>
            <person name="Imhoff J.F."/>
            <person name="Rahn T."/>
            <person name="Kunzel S."/>
            <person name="Keller A."/>
            <person name="Neulinger S.C."/>
        </authorList>
    </citation>
    <scope>NUCLEOTIDE SEQUENCE [LARGE SCALE GENOMIC DNA]</scope>
    <source>
        <strain evidence="7 8">DSM 15382</strain>
    </source>
</reference>
<dbReference type="InterPro" id="IPR009056">
    <property type="entry name" value="Cyt_c-like_dom"/>
</dbReference>
<dbReference type="SUPFAM" id="SSF46626">
    <property type="entry name" value="Cytochrome c"/>
    <property type="match status" value="1"/>
</dbReference>
<evidence type="ECO:0000259" key="6">
    <source>
        <dbReference type="PROSITE" id="PS51007"/>
    </source>
</evidence>
<keyword evidence="3 4" id="KW-0408">Iron</keyword>
<comment type="caution">
    <text evidence="7">The sequence shown here is derived from an EMBL/GenBank/DDBJ whole genome shotgun (WGS) entry which is preliminary data.</text>
</comment>
<evidence type="ECO:0000256" key="1">
    <source>
        <dbReference type="ARBA" id="ARBA00022617"/>
    </source>
</evidence>
<feature type="region of interest" description="Disordered" evidence="5">
    <location>
        <begin position="99"/>
        <end position="120"/>
    </location>
</feature>
<dbReference type="RefSeq" id="WP_133218459.1">
    <property type="nucleotide sequence ID" value="NZ_NRSG01000056.1"/>
</dbReference>
<feature type="domain" description="Cytochrome c" evidence="6">
    <location>
        <begin position="53"/>
        <end position="120"/>
    </location>
</feature>
<dbReference type="EMBL" id="NRSG01000056">
    <property type="protein sequence ID" value="MBK1658530.1"/>
    <property type="molecule type" value="Genomic_DNA"/>
</dbReference>
<evidence type="ECO:0000256" key="3">
    <source>
        <dbReference type="ARBA" id="ARBA00023004"/>
    </source>
</evidence>
<gene>
    <name evidence="7" type="ORF">CKO45_09835</name>
</gene>
<evidence type="ECO:0000313" key="7">
    <source>
        <dbReference type="EMBL" id="MBK1658530.1"/>
    </source>
</evidence>
<evidence type="ECO:0000313" key="8">
    <source>
        <dbReference type="Proteomes" id="UP000697995"/>
    </source>
</evidence>
<sequence>MLAILRRLRLARLLAVLAILVMAGLGQHLHAAEAPGDAGALPATTLAAPVAGGGEDGGQAVVADTHCAACHLVRATPAAAGSIRQPAFRSLGILRPADSLQPDLARPEGPTRPPRRAAAV</sequence>
<protein>
    <recommendedName>
        <fullName evidence="6">Cytochrome c domain-containing protein</fullName>
    </recommendedName>
</protein>
<evidence type="ECO:0000256" key="4">
    <source>
        <dbReference type="PROSITE-ProRule" id="PRU00433"/>
    </source>
</evidence>
<name>A0ABS1CVI3_9PROT</name>
<organism evidence="7 8">
    <name type="scientific">Paracraurococcus ruber</name>
    <dbReference type="NCBI Taxonomy" id="77675"/>
    <lineage>
        <taxon>Bacteria</taxon>
        <taxon>Pseudomonadati</taxon>
        <taxon>Pseudomonadota</taxon>
        <taxon>Alphaproteobacteria</taxon>
        <taxon>Acetobacterales</taxon>
        <taxon>Roseomonadaceae</taxon>
        <taxon>Paracraurococcus</taxon>
    </lineage>
</organism>
<evidence type="ECO:0000256" key="5">
    <source>
        <dbReference type="SAM" id="MobiDB-lite"/>
    </source>
</evidence>
<accession>A0ABS1CVI3</accession>